<protein>
    <submittedName>
        <fullName evidence="1">DUF1501 domain-containing protein</fullName>
    </submittedName>
</protein>
<evidence type="ECO:0000313" key="2">
    <source>
        <dbReference type="Proteomes" id="UP000317365"/>
    </source>
</evidence>
<dbReference type="RefSeq" id="WP_142812890.1">
    <property type="nucleotide sequence ID" value="NZ_CP036282.1"/>
</dbReference>
<gene>
    <name evidence="1" type="ORF">EXZ61_17030</name>
</gene>
<proteinExistence type="predicted"/>
<sequence>MPQGFDFTLQRRTLLQGFLGAGAVYASPVLWAQSKAPAAADARLVVLFLRGAYDGLSALVPHGDANYYRLRSSIAIPKPDGSEQSAIKLDNMFGLHPAMAALLPLWQQGVLTALPCAGSPDPTRSHFDAQHHWEIGVPGKSGSGDGWMNALAAQRAAAAASASGPGKALAVGVGEANPLILAGSAPVQLVPKGQAATRQGALGDARTRDAVMKLYSGQDKLSEAFRAGAESRMQTAQTLSADMADTGMAAQEMQAANNGAGNSKGLLLDAQHLATLMRQDRRLRLGFLSAGGWDTHANQGGVTGALAQNLGNLAATLVQLRKDFSQPNDMVVVCSEFGRTSAENGTRGTDHGHGNALWLMGNQVQGGRAHGRWEGLANGNLHEGRDLPVHHDFRAVLAQVLRHSQGVGTAELDRLFPGYAWDAQLDGLMRS</sequence>
<dbReference type="InterPro" id="IPR006311">
    <property type="entry name" value="TAT_signal"/>
</dbReference>
<dbReference type="Proteomes" id="UP000317365">
    <property type="component" value="Chromosome"/>
</dbReference>
<reference evidence="2" key="1">
    <citation type="submission" date="2019-02" db="EMBL/GenBank/DDBJ databases">
        <title>Complete genome sequence of Rhodoferax sp. Gr-4.</title>
        <authorList>
            <person name="Jin L."/>
        </authorList>
    </citation>
    <scope>NUCLEOTIDE SEQUENCE [LARGE SCALE GENOMIC DNA]</scope>
    <source>
        <strain evidence="2">Gr-4</strain>
    </source>
</reference>
<reference evidence="2" key="2">
    <citation type="journal article" date="2020" name="Int. J. Syst. Evol. Microbiol.">
        <title>Genomic insights into a novel species Rhodoferax aquaticus sp. nov., isolated from freshwater.</title>
        <authorList>
            <person name="Li T."/>
            <person name="Zhuo Y."/>
            <person name="Jin C.Z."/>
            <person name="Wu X."/>
            <person name="Ko S.R."/>
            <person name="Jin F.J."/>
            <person name="Ahn C.Y."/>
            <person name="Oh H.M."/>
            <person name="Lee H.G."/>
            <person name="Jin L."/>
        </authorList>
    </citation>
    <scope>NUCLEOTIDE SEQUENCE [LARGE SCALE GENOMIC DNA]</scope>
    <source>
        <strain evidence="2">Gr-4</strain>
    </source>
</reference>
<organism evidence="1 2">
    <name type="scientific">Rhodoferax aquaticus</name>
    <dbReference type="NCBI Taxonomy" id="2527691"/>
    <lineage>
        <taxon>Bacteria</taxon>
        <taxon>Pseudomonadati</taxon>
        <taxon>Pseudomonadota</taxon>
        <taxon>Betaproteobacteria</taxon>
        <taxon>Burkholderiales</taxon>
        <taxon>Comamonadaceae</taxon>
        <taxon>Rhodoferax</taxon>
    </lineage>
</organism>
<dbReference type="PROSITE" id="PS51318">
    <property type="entry name" value="TAT"/>
    <property type="match status" value="1"/>
</dbReference>
<dbReference type="PANTHER" id="PTHR43737:SF1">
    <property type="entry name" value="DUF1501 DOMAIN-CONTAINING PROTEIN"/>
    <property type="match status" value="1"/>
</dbReference>
<keyword evidence="2" id="KW-1185">Reference proteome</keyword>
<dbReference type="PANTHER" id="PTHR43737">
    <property type="entry name" value="BLL7424 PROTEIN"/>
    <property type="match status" value="1"/>
</dbReference>
<name>A0A515ESU0_9BURK</name>
<dbReference type="InterPro" id="IPR010869">
    <property type="entry name" value="DUF1501"/>
</dbReference>
<evidence type="ECO:0000313" key="1">
    <source>
        <dbReference type="EMBL" id="QDL55736.1"/>
    </source>
</evidence>
<dbReference type="AlphaFoldDB" id="A0A515ESU0"/>
<dbReference type="Pfam" id="PF07394">
    <property type="entry name" value="DUF1501"/>
    <property type="match status" value="1"/>
</dbReference>
<dbReference type="KEGG" id="rhg:EXZ61_17030"/>
<accession>A0A515ESU0</accession>
<dbReference type="EMBL" id="CP036282">
    <property type="protein sequence ID" value="QDL55736.1"/>
    <property type="molecule type" value="Genomic_DNA"/>
</dbReference>